<comment type="caution">
    <text evidence="2">The sequence shown here is derived from an EMBL/GenBank/DDBJ whole genome shotgun (WGS) entry which is preliminary data.</text>
</comment>
<sequence>MRAIMRSVILSACIGGCMYLIEVLYHYKETQNIITDLEQHPLAPIIQYFPDTFSFYLITDSLWLDLFIFVGFSFLIFLFANILFIKMNNNKLLP</sequence>
<accession>A0ABT9U829</accession>
<keyword evidence="1" id="KW-1133">Transmembrane helix</keyword>
<name>A0ABT9U829_PAEHA</name>
<evidence type="ECO:0000256" key="1">
    <source>
        <dbReference type="SAM" id="Phobius"/>
    </source>
</evidence>
<dbReference type="Proteomes" id="UP001229346">
    <property type="component" value="Unassembled WGS sequence"/>
</dbReference>
<organism evidence="2 3">
    <name type="scientific">Paenibacillus harenae</name>
    <dbReference type="NCBI Taxonomy" id="306543"/>
    <lineage>
        <taxon>Bacteria</taxon>
        <taxon>Bacillati</taxon>
        <taxon>Bacillota</taxon>
        <taxon>Bacilli</taxon>
        <taxon>Bacillales</taxon>
        <taxon>Paenibacillaceae</taxon>
        <taxon>Paenibacillus</taxon>
    </lineage>
</organism>
<proteinExistence type="predicted"/>
<reference evidence="2 3" key="1">
    <citation type="submission" date="2023-07" db="EMBL/GenBank/DDBJ databases">
        <title>Sorghum-associated microbial communities from plants grown in Nebraska, USA.</title>
        <authorList>
            <person name="Schachtman D."/>
        </authorList>
    </citation>
    <scope>NUCLEOTIDE SEQUENCE [LARGE SCALE GENOMIC DNA]</scope>
    <source>
        <strain evidence="2 3">CC482</strain>
    </source>
</reference>
<protein>
    <recommendedName>
        <fullName evidence="4">DUF4306 domain-containing protein</fullName>
    </recommendedName>
</protein>
<evidence type="ECO:0000313" key="3">
    <source>
        <dbReference type="Proteomes" id="UP001229346"/>
    </source>
</evidence>
<keyword evidence="1" id="KW-0472">Membrane</keyword>
<evidence type="ECO:0000313" key="2">
    <source>
        <dbReference type="EMBL" id="MDQ0115148.1"/>
    </source>
</evidence>
<evidence type="ECO:0008006" key="4">
    <source>
        <dbReference type="Google" id="ProtNLM"/>
    </source>
</evidence>
<feature type="transmembrane region" description="Helical" evidence="1">
    <location>
        <begin position="7"/>
        <end position="27"/>
    </location>
</feature>
<keyword evidence="3" id="KW-1185">Reference proteome</keyword>
<feature type="transmembrane region" description="Helical" evidence="1">
    <location>
        <begin position="62"/>
        <end position="85"/>
    </location>
</feature>
<dbReference type="EMBL" id="JAUSSU010000010">
    <property type="protein sequence ID" value="MDQ0115148.1"/>
    <property type="molecule type" value="Genomic_DNA"/>
</dbReference>
<gene>
    <name evidence="2" type="ORF">J2T15_004606</name>
</gene>
<keyword evidence="1" id="KW-0812">Transmembrane</keyword>